<dbReference type="GO" id="GO:0016020">
    <property type="term" value="C:membrane"/>
    <property type="evidence" value="ECO:0007669"/>
    <property type="project" value="UniProtKB-SubCell"/>
</dbReference>
<evidence type="ECO:0000256" key="11">
    <source>
        <dbReference type="ARBA" id="ARBA00023136"/>
    </source>
</evidence>
<dbReference type="Proteomes" id="UP000002729">
    <property type="component" value="Unassembled WGS sequence"/>
</dbReference>
<dbReference type="Gene3D" id="3.90.550.50">
    <property type="match status" value="1"/>
</dbReference>
<keyword evidence="7" id="KW-0812">Transmembrane</keyword>
<comment type="subcellular location">
    <subcellularLocation>
        <location evidence="1">Membrane</location>
        <topology evidence="1">Single-pass type II membrane protein</topology>
    </subcellularLocation>
</comment>
<dbReference type="KEGG" id="aaf:AURANDRAFT_12141"/>
<evidence type="ECO:0000256" key="1">
    <source>
        <dbReference type="ARBA" id="ARBA00004606"/>
    </source>
</evidence>
<evidence type="ECO:0000313" key="14">
    <source>
        <dbReference type="Proteomes" id="UP000002729"/>
    </source>
</evidence>
<keyword evidence="6" id="KW-0808">Transferase</keyword>
<evidence type="ECO:0000256" key="3">
    <source>
        <dbReference type="ARBA" id="ARBA00006462"/>
    </source>
</evidence>
<organism evidence="14">
    <name type="scientific">Aureococcus anophagefferens</name>
    <name type="common">Harmful bloom alga</name>
    <dbReference type="NCBI Taxonomy" id="44056"/>
    <lineage>
        <taxon>Eukaryota</taxon>
        <taxon>Sar</taxon>
        <taxon>Stramenopiles</taxon>
        <taxon>Ochrophyta</taxon>
        <taxon>Pelagophyceae</taxon>
        <taxon>Pelagomonadales</taxon>
        <taxon>Pelagomonadaceae</taxon>
        <taxon>Aureococcus</taxon>
    </lineage>
</organism>
<comment type="similarity">
    <text evidence="3">Belongs to the glycosyltransferase 31 family. Beta3-Gal-T subfamily.</text>
</comment>
<evidence type="ECO:0000256" key="8">
    <source>
        <dbReference type="ARBA" id="ARBA00022741"/>
    </source>
</evidence>
<evidence type="ECO:0000259" key="12">
    <source>
        <dbReference type="Pfam" id="PF02434"/>
    </source>
</evidence>
<dbReference type="InterPro" id="IPR003378">
    <property type="entry name" value="Fringe-like_glycosylTrfase"/>
</dbReference>
<keyword evidence="5" id="KW-0328">Glycosyltransferase</keyword>
<dbReference type="OrthoDB" id="414175at2759"/>
<protein>
    <recommendedName>
        <fullName evidence="4">N-acetylgalactosaminide beta-1,3-galactosyltransferase</fullName>
        <ecNumber evidence="4">2.4.1.122</ecNumber>
    </recommendedName>
</protein>
<dbReference type="RefSeq" id="XP_009037311.1">
    <property type="nucleotide sequence ID" value="XM_009039063.1"/>
</dbReference>
<dbReference type="GeneID" id="20218141"/>
<dbReference type="AlphaFoldDB" id="F0YAI6"/>
<dbReference type="EC" id="2.4.1.122" evidence="4"/>
<keyword evidence="9" id="KW-0735">Signal-anchor</keyword>
<dbReference type="GO" id="GO:0016263">
    <property type="term" value="F:glycoprotein-N-acetylgalactosamine 3-beta-galactosyltransferase activity"/>
    <property type="evidence" value="ECO:0007669"/>
    <property type="project" value="UniProtKB-EC"/>
</dbReference>
<dbReference type="Pfam" id="PF02434">
    <property type="entry name" value="Fringe"/>
    <property type="match status" value="1"/>
</dbReference>
<dbReference type="PANTHER" id="PTHR23033">
    <property type="entry name" value="BETA1,3-GALACTOSYLTRANSFERASE"/>
    <property type="match status" value="1"/>
</dbReference>
<keyword evidence="14" id="KW-1185">Reference proteome</keyword>
<evidence type="ECO:0000256" key="10">
    <source>
        <dbReference type="ARBA" id="ARBA00022989"/>
    </source>
</evidence>
<reference evidence="13 14" key="1">
    <citation type="journal article" date="2011" name="Proc. Natl. Acad. Sci. U.S.A.">
        <title>Niche of harmful alga Aureococcus anophagefferens revealed through ecogenomics.</title>
        <authorList>
            <person name="Gobler C.J."/>
            <person name="Berry D.L."/>
            <person name="Dyhrman S.T."/>
            <person name="Wilhelm S.W."/>
            <person name="Salamov A."/>
            <person name="Lobanov A.V."/>
            <person name="Zhang Y."/>
            <person name="Collier J.L."/>
            <person name="Wurch L.L."/>
            <person name="Kustka A.B."/>
            <person name="Dill B.D."/>
            <person name="Shah M."/>
            <person name="VerBerkmoes N.C."/>
            <person name="Kuo A."/>
            <person name="Terry A."/>
            <person name="Pangilinan J."/>
            <person name="Lindquist E.A."/>
            <person name="Lucas S."/>
            <person name="Paulsen I.T."/>
            <person name="Hattenrath-Lehmann T.K."/>
            <person name="Talmage S.C."/>
            <person name="Walker E.A."/>
            <person name="Koch F."/>
            <person name="Burson A.M."/>
            <person name="Marcoval M.A."/>
            <person name="Tang Y.Z."/>
            <person name="Lecleir G.R."/>
            <person name="Coyne K.J."/>
            <person name="Berg G.M."/>
            <person name="Bertrand E.M."/>
            <person name="Saito M.A."/>
            <person name="Gladyshev V.N."/>
            <person name="Grigoriev I.V."/>
        </authorList>
    </citation>
    <scope>NUCLEOTIDE SEQUENCE [LARGE SCALE GENOMIC DNA]</scope>
    <source>
        <strain evidence="14">CCMP 1984</strain>
    </source>
</reference>
<name>F0YAI6_AURAN</name>
<evidence type="ECO:0000256" key="2">
    <source>
        <dbReference type="ARBA" id="ARBA00004922"/>
    </source>
</evidence>
<sequence length="233" mass="26257">KLLCLVYTMAENHASNVRAIAETWAPGCDGFVAFSTASDPALNAISIPHDGREEYNNMWQKIRSMWKYVAAHYLDQYDWFFIGGEDLYVIPQNLRDYLATRPGPETPQFLGRRFRDYGNVLFNSGGAGYALSRSALEAYAAHAEDARCAPAAHTPQEDVQIAKCLKKILGIEPDDTRDASGRERFHPFAPGHMLTIRPPAKGQHDWYYDYNKEWGVLPGTMCCAPDSVSFHYL</sequence>
<feature type="non-terminal residue" evidence="13">
    <location>
        <position position="1"/>
    </location>
</feature>
<dbReference type="InterPro" id="IPR026050">
    <property type="entry name" value="C1GALT1/C1GALT1_chp1"/>
</dbReference>
<dbReference type="eggNOG" id="KOG2246">
    <property type="taxonomic scope" value="Eukaryota"/>
</dbReference>
<evidence type="ECO:0000256" key="7">
    <source>
        <dbReference type="ARBA" id="ARBA00022692"/>
    </source>
</evidence>
<evidence type="ECO:0000256" key="6">
    <source>
        <dbReference type="ARBA" id="ARBA00022679"/>
    </source>
</evidence>
<comment type="pathway">
    <text evidence="2">Protein modification; protein glycosylation.</text>
</comment>
<evidence type="ECO:0000256" key="5">
    <source>
        <dbReference type="ARBA" id="ARBA00022676"/>
    </source>
</evidence>
<dbReference type="OMA" id="CMESVNV"/>
<accession>F0YAI6</accession>
<dbReference type="PANTHER" id="PTHR23033:SF14">
    <property type="entry name" value="GLYCOPROTEIN-N-ACETYLGALACTOSAMINE 3-BETA-GALACTOSYLTRANSFERASE 1-RELATED"/>
    <property type="match status" value="1"/>
</dbReference>
<evidence type="ECO:0000256" key="9">
    <source>
        <dbReference type="ARBA" id="ARBA00022968"/>
    </source>
</evidence>
<feature type="non-terminal residue" evidence="13">
    <location>
        <position position="233"/>
    </location>
</feature>
<feature type="domain" description="Fringe-like glycosyltransferase" evidence="12">
    <location>
        <begin position="6"/>
        <end position="173"/>
    </location>
</feature>
<keyword evidence="10" id="KW-1133">Transmembrane helix</keyword>
<dbReference type="GO" id="GO:0000166">
    <property type="term" value="F:nucleotide binding"/>
    <property type="evidence" value="ECO:0007669"/>
    <property type="project" value="UniProtKB-KW"/>
</dbReference>
<dbReference type="InParanoid" id="F0YAI6"/>
<keyword evidence="11" id="KW-0472">Membrane</keyword>
<gene>
    <name evidence="13" type="ORF">AURANDRAFT_12141</name>
</gene>
<keyword evidence="8" id="KW-0547">Nucleotide-binding</keyword>
<dbReference type="EMBL" id="GL833129">
    <property type="protein sequence ID" value="EGB07938.1"/>
    <property type="molecule type" value="Genomic_DNA"/>
</dbReference>
<proteinExistence type="inferred from homology"/>
<evidence type="ECO:0000313" key="13">
    <source>
        <dbReference type="EMBL" id="EGB07938.1"/>
    </source>
</evidence>
<evidence type="ECO:0000256" key="4">
    <source>
        <dbReference type="ARBA" id="ARBA00012557"/>
    </source>
</evidence>